<reference evidence="1 2" key="1">
    <citation type="submission" date="2021-08" db="EMBL/GenBank/DDBJ databases">
        <title>Draft Genome Sequence of Phanerochaete sordida strain YK-624.</title>
        <authorList>
            <person name="Mori T."/>
            <person name="Dohra H."/>
            <person name="Suzuki T."/>
            <person name="Kawagishi H."/>
            <person name="Hirai H."/>
        </authorList>
    </citation>
    <scope>NUCLEOTIDE SEQUENCE [LARGE SCALE GENOMIC DNA]</scope>
    <source>
        <strain evidence="1 2">YK-624</strain>
    </source>
</reference>
<comment type="caution">
    <text evidence="1">The sequence shown here is derived from an EMBL/GenBank/DDBJ whole genome shotgun (WGS) entry which is preliminary data.</text>
</comment>
<sequence>MHGRTKDRRFAHRRSLGVGSVGKRDMAYWHRRTETQPAAFLISIAGIPLLGVFRPCPRGPSVFEVSLARALQNSDVLLKHCMFNSDDCADSVTCVSTGSIPANLWAIASILT</sequence>
<gene>
    <name evidence="1" type="ORF">PsYK624_099640</name>
</gene>
<proteinExistence type="predicted"/>
<evidence type="ECO:0000313" key="2">
    <source>
        <dbReference type="Proteomes" id="UP000703269"/>
    </source>
</evidence>
<organism evidence="1 2">
    <name type="scientific">Phanerochaete sordida</name>
    <dbReference type="NCBI Taxonomy" id="48140"/>
    <lineage>
        <taxon>Eukaryota</taxon>
        <taxon>Fungi</taxon>
        <taxon>Dikarya</taxon>
        <taxon>Basidiomycota</taxon>
        <taxon>Agaricomycotina</taxon>
        <taxon>Agaricomycetes</taxon>
        <taxon>Polyporales</taxon>
        <taxon>Phanerochaetaceae</taxon>
        <taxon>Phanerochaete</taxon>
    </lineage>
</organism>
<accession>A0A9P3GDQ5</accession>
<keyword evidence="2" id="KW-1185">Reference proteome</keyword>
<dbReference type="Proteomes" id="UP000703269">
    <property type="component" value="Unassembled WGS sequence"/>
</dbReference>
<name>A0A9P3GDQ5_9APHY</name>
<dbReference type="AlphaFoldDB" id="A0A9P3GDQ5"/>
<dbReference type="EMBL" id="BPQB01000035">
    <property type="protein sequence ID" value="GJE93802.1"/>
    <property type="molecule type" value="Genomic_DNA"/>
</dbReference>
<protein>
    <submittedName>
        <fullName evidence="1">Uncharacterized protein</fullName>
    </submittedName>
</protein>
<evidence type="ECO:0000313" key="1">
    <source>
        <dbReference type="EMBL" id="GJE93802.1"/>
    </source>
</evidence>